<evidence type="ECO:0000256" key="1">
    <source>
        <dbReference type="SAM" id="MobiDB-lite"/>
    </source>
</evidence>
<feature type="compositionally biased region" description="Acidic residues" evidence="1">
    <location>
        <begin position="275"/>
        <end position="290"/>
    </location>
</feature>
<sequence length="290" mass="32563">MERHSSKSIPVIRRMIGGRKWWGIGKAKRTNIVQPLLRALVRRVRGKKGHKPPRDFWYKKLHSKKVEGVPIDELLKNVELFTDESQKIETRYADIVDRNRDVLANMPDGVESAEHPLQWWLEAVAPGMSRPPKNELVGFPRIPASSLLPDLATNYRARRGDDDRSSSQGVGGSQVPDAIFFKVVRSIMKYAQANPTAYHMLPTYDQINAIASAALEMQRNPESGAEAFSNAVRGEVTRYVGTILTSIYKKYETEHQAAIKRAQQDDDSTTSNIEDGSDEDGGEEDDSGEE</sequence>
<name>A0AAD8J9H5_9APIA</name>
<dbReference type="Proteomes" id="UP001237642">
    <property type="component" value="Unassembled WGS sequence"/>
</dbReference>
<accession>A0AAD8J9H5</accession>
<reference evidence="2" key="2">
    <citation type="submission" date="2023-05" db="EMBL/GenBank/DDBJ databases">
        <authorList>
            <person name="Schelkunov M.I."/>
        </authorList>
    </citation>
    <scope>NUCLEOTIDE SEQUENCE</scope>
    <source>
        <strain evidence="2">Hsosn_3</strain>
        <tissue evidence="2">Leaf</tissue>
    </source>
</reference>
<gene>
    <name evidence="2" type="ORF">POM88_009484</name>
</gene>
<protein>
    <submittedName>
        <fullName evidence="2">Uncharacterized protein</fullName>
    </submittedName>
</protein>
<evidence type="ECO:0000313" key="3">
    <source>
        <dbReference type="Proteomes" id="UP001237642"/>
    </source>
</evidence>
<feature type="region of interest" description="Disordered" evidence="1">
    <location>
        <begin position="256"/>
        <end position="290"/>
    </location>
</feature>
<comment type="caution">
    <text evidence="2">The sequence shown here is derived from an EMBL/GenBank/DDBJ whole genome shotgun (WGS) entry which is preliminary data.</text>
</comment>
<evidence type="ECO:0000313" key="2">
    <source>
        <dbReference type="EMBL" id="KAK1399621.1"/>
    </source>
</evidence>
<reference evidence="2" key="1">
    <citation type="submission" date="2023-02" db="EMBL/GenBank/DDBJ databases">
        <title>Genome of toxic invasive species Heracleum sosnowskyi carries increased number of genes despite the absence of recent whole-genome duplications.</title>
        <authorList>
            <person name="Schelkunov M."/>
            <person name="Shtratnikova V."/>
            <person name="Makarenko M."/>
            <person name="Klepikova A."/>
            <person name="Omelchenko D."/>
            <person name="Novikova G."/>
            <person name="Obukhova E."/>
            <person name="Bogdanov V."/>
            <person name="Penin A."/>
            <person name="Logacheva M."/>
        </authorList>
    </citation>
    <scope>NUCLEOTIDE SEQUENCE</scope>
    <source>
        <strain evidence="2">Hsosn_3</strain>
        <tissue evidence="2">Leaf</tissue>
    </source>
</reference>
<dbReference type="AlphaFoldDB" id="A0AAD8J9H5"/>
<keyword evidence="3" id="KW-1185">Reference proteome</keyword>
<organism evidence="2 3">
    <name type="scientific">Heracleum sosnowskyi</name>
    <dbReference type="NCBI Taxonomy" id="360622"/>
    <lineage>
        <taxon>Eukaryota</taxon>
        <taxon>Viridiplantae</taxon>
        <taxon>Streptophyta</taxon>
        <taxon>Embryophyta</taxon>
        <taxon>Tracheophyta</taxon>
        <taxon>Spermatophyta</taxon>
        <taxon>Magnoliopsida</taxon>
        <taxon>eudicotyledons</taxon>
        <taxon>Gunneridae</taxon>
        <taxon>Pentapetalae</taxon>
        <taxon>asterids</taxon>
        <taxon>campanulids</taxon>
        <taxon>Apiales</taxon>
        <taxon>Apiaceae</taxon>
        <taxon>Apioideae</taxon>
        <taxon>apioid superclade</taxon>
        <taxon>Tordylieae</taxon>
        <taxon>Tordyliinae</taxon>
        <taxon>Heracleum</taxon>
    </lineage>
</organism>
<proteinExistence type="predicted"/>
<dbReference type="EMBL" id="JAUIZM010000002">
    <property type="protein sequence ID" value="KAK1399621.1"/>
    <property type="molecule type" value="Genomic_DNA"/>
</dbReference>